<protein>
    <submittedName>
        <fullName evidence="2">Uncharacterized protein</fullName>
    </submittedName>
</protein>
<feature type="region of interest" description="Disordered" evidence="1">
    <location>
        <begin position="152"/>
        <end position="193"/>
    </location>
</feature>
<dbReference type="Proteomes" id="UP000249829">
    <property type="component" value="Unassembled WGS sequence"/>
</dbReference>
<reference evidence="2 3" key="1">
    <citation type="submission" date="2018-02" db="EMBL/GenBank/DDBJ databases">
        <title>The genomes of Aspergillus section Nigri reveals drivers in fungal speciation.</title>
        <authorList>
            <consortium name="DOE Joint Genome Institute"/>
            <person name="Vesth T.C."/>
            <person name="Nybo J."/>
            <person name="Theobald S."/>
            <person name="Brandl J."/>
            <person name="Frisvad J.C."/>
            <person name="Nielsen K.F."/>
            <person name="Lyhne E.K."/>
            <person name="Kogle M.E."/>
            <person name="Kuo A."/>
            <person name="Riley R."/>
            <person name="Clum A."/>
            <person name="Nolan M."/>
            <person name="Lipzen A."/>
            <person name="Salamov A."/>
            <person name="Henrissat B."/>
            <person name="Wiebenga A."/>
            <person name="De vries R.P."/>
            <person name="Grigoriev I.V."/>
            <person name="Mortensen U.H."/>
            <person name="Andersen M.R."/>
            <person name="Baker S.E."/>
        </authorList>
    </citation>
    <scope>NUCLEOTIDE SEQUENCE [LARGE SCALE GENOMIC DNA]</scope>
    <source>
        <strain evidence="2 3">CBS 115571</strain>
    </source>
</reference>
<feature type="compositionally biased region" description="Basic and acidic residues" evidence="1">
    <location>
        <begin position="166"/>
        <end position="179"/>
    </location>
</feature>
<keyword evidence="3" id="KW-1185">Reference proteome</keyword>
<accession>A0A2V5GRM1</accession>
<proteinExistence type="predicted"/>
<name>A0A2V5GRM1_ASPV1</name>
<organism evidence="2 3">
    <name type="scientific">Aspergillus violaceofuscus (strain CBS 115571)</name>
    <dbReference type="NCBI Taxonomy" id="1450538"/>
    <lineage>
        <taxon>Eukaryota</taxon>
        <taxon>Fungi</taxon>
        <taxon>Dikarya</taxon>
        <taxon>Ascomycota</taxon>
        <taxon>Pezizomycotina</taxon>
        <taxon>Eurotiomycetes</taxon>
        <taxon>Eurotiomycetidae</taxon>
        <taxon>Eurotiales</taxon>
        <taxon>Aspergillaceae</taxon>
        <taxon>Aspergillus</taxon>
    </lineage>
</organism>
<dbReference type="EMBL" id="KZ825228">
    <property type="protein sequence ID" value="PYI13845.1"/>
    <property type="molecule type" value="Genomic_DNA"/>
</dbReference>
<feature type="region of interest" description="Disordered" evidence="1">
    <location>
        <begin position="1"/>
        <end position="61"/>
    </location>
</feature>
<evidence type="ECO:0000313" key="2">
    <source>
        <dbReference type="EMBL" id="PYI13845.1"/>
    </source>
</evidence>
<gene>
    <name evidence="2" type="ORF">BO99DRAFT_437870</name>
</gene>
<sequence length="229" mass="25442">MKKTAPSGQESQAERVKKLILKPPKNVEALRANARVTDRTESSHRNDSSETVAGPSSELPYEIIYDGAASSDDDEEMQAIEEQRGTIKAAPTVAKIKEEVQPKVPKVPGPIRALEGKVRMSIADVLDSTIVEIRKDTLEAELDDIIKNDDDKDEDEFLKDYPPTTFDRDKTTKTDDGKRPGRVNNPPINPYGNSHLPMALIIGRADLKKWAIAFRGVSRLRAPRDSQVQ</sequence>
<feature type="compositionally biased region" description="Basic and acidic residues" evidence="1">
    <location>
        <begin position="36"/>
        <end position="48"/>
    </location>
</feature>
<evidence type="ECO:0000313" key="3">
    <source>
        <dbReference type="Proteomes" id="UP000249829"/>
    </source>
</evidence>
<dbReference type="AlphaFoldDB" id="A0A2V5GRM1"/>
<feature type="compositionally biased region" description="Polar residues" evidence="1">
    <location>
        <begin position="1"/>
        <end position="11"/>
    </location>
</feature>
<evidence type="ECO:0000256" key="1">
    <source>
        <dbReference type="SAM" id="MobiDB-lite"/>
    </source>
</evidence>